<dbReference type="PRINTS" id="PR00153">
    <property type="entry name" value="CSAPPISMRASE"/>
</dbReference>
<dbReference type="GO" id="GO:0005737">
    <property type="term" value="C:cytoplasm"/>
    <property type="evidence" value="ECO:0007669"/>
    <property type="project" value="TreeGrafter"/>
</dbReference>
<dbReference type="Gene3D" id="2.40.100.10">
    <property type="entry name" value="Cyclophilin-like"/>
    <property type="match status" value="1"/>
</dbReference>
<evidence type="ECO:0000313" key="4">
    <source>
        <dbReference type="EMBL" id="CEK77452.1"/>
    </source>
</evidence>
<dbReference type="PROSITE" id="PS50072">
    <property type="entry name" value="CSA_PPIASE_2"/>
    <property type="match status" value="1"/>
</dbReference>
<feature type="chain" id="PRO_5007354071" description="Peptidyl-prolyl cis-trans isomerase" evidence="1">
    <location>
        <begin position="25"/>
        <end position="254"/>
    </location>
</feature>
<dbReference type="PANTHER" id="PTHR11071:SF547">
    <property type="entry name" value="PEPTIDYL-PROLYL CIS-TRANS ISOMERASE"/>
    <property type="match status" value="1"/>
</dbReference>
<organism evidence="4">
    <name type="scientific">Arion vulgaris</name>
    <dbReference type="NCBI Taxonomy" id="1028688"/>
    <lineage>
        <taxon>Eukaryota</taxon>
        <taxon>Metazoa</taxon>
        <taxon>Spiralia</taxon>
        <taxon>Lophotrochozoa</taxon>
        <taxon>Mollusca</taxon>
        <taxon>Gastropoda</taxon>
        <taxon>Heterobranchia</taxon>
        <taxon>Euthyneura</taxon>
        <taxon>Panpulmonata</taxon>
        <taxon>Eupulmonata</taxon>
        <taxon>Stylommatophora</taxon>
        <taxon>Helicina</taxon>
        <taxon>Arionoidea</taxon>
        <taxon>Arionidae</taxon>
        <taxon>Arion</taxon>
    </lineage>
</organism>
<evidence type="ECO:0000313" key="5">
    <source>
        <dbReference type="EMBL" id="CEK77453.1"/>
    </source>
</evidence>
<evidence type="ECO:0000313" key="3">
    <source>
        <dbReference type="EMBL" id="CEK77451.1"/>
    </source>
</evidence>
<dbReference type="InterPro" id="IPR029000">
    <property type="entry name" value="Cyclophilin-like_dom_sf"/>
</dbReference>
<keyword evidence="1" id="KW-0732">Signal</keyword>
<dbReference type="SUPFAM" id="SSF50891">
    <property type="entry name" value="Cyclophilin-like"/>
    <property type="match status" value="1"/>
</dbReference>
<dbReference type="GO" id="GO:0006457">
    <property type="term" value="P:protein folding"/>
    <property type="evidence" value="ECO:0007669"/>
    <property type="project" value="TreeGrafter"/>
</dbReference>
<dbReference type="GO" id="GO:0016018">
    <property type="term" value="F:cyclosporin A binding"/>
    <property type="evidence" value="ECO:0007669"/>
    <property type="project" value="TreeGrafter"/>
</dbReference>
<reference evidence="4" key="1">
    <citation type="submission" date="2014-12" db="EMBL/GenBank/DDBJ databases">
        <title>Insight into the proteome of Arion vulgaris.</title>
        <authorList>
            <person name="Aradska J."/>
            <person name="Bulat T."/>
            <person name="Smidak R."/>
            <person name="Sarate P."/>
            <person name="Gangsoo J."/>
            <person name="Sialana F."/>
            <person name="Bilban M."/>
            <person name="Lubec G."/>
        </authorList>
    </citation>
    <scope>NUCLEOTIDE SEQUENCE</scope>
    <source>
        <tissue evidence="4">Skin</tissue>
    </source>
</reference>
<feature type="signal peptide" evidence="1">
    <location>
        <begin position="1"/>
        <end position="24"/>
    </location>
</feature>
<dbReference type="AlphaFoldDB" id="A0A0B7A9Z7"/>
<sequence length="254" mass="28514">MMDFNMFLTHIIFILPVLAIATAAENITSNITKKYDVKKVDISKKTYGGKELTPSPKILTVTEEIWFDLKISNYYGRGNHFKQRITIGCFGKSTPATCLNFVSFAKGFKKGELFMSYRGTKVQSIIRDFLIQLGDVKSRFPSSVSIYGTRFHDENFDLSHTSAGWVGMANFGPDSNGSQFYVVLRRARWLDGKHVIFGKVIKGMDALETLAQEETREDNTPLRAVVLENCGVVGLKVPYNLTADQLNTDGDIKK</sequence>
<keyword evidence="1" id="KW-0697">Rotamase</keyword>
<keyword evidence="1" id="KW-0413">Isomerase</keyword>
<feature type="domain" description="PPIase cyclophilin-type" evidence="2">
    <location>
        <begin position="84"/>
        <end position="232"/>
    </location>
</feature>
<proteinExistence type="inferred from homology"/>
<name>A0A0B7A9Z7_9EUPU</name>
<dbReference type="Pfam" id="PF00160">
    <property type="entry name" value="Pro_isomerase"/>
    <property type="match status" value="1"/>
</dbReference>
<gene>
    <name evidence="4" type="primary">ORF104700</name>
    <name evidence="3" type="synonym">ORF104696</name>
    <name evidence="5" type="synonym">ORF104703</name>
</gene>
<dbReference type="EMBL" id="HACG01030588">
    <property type="protein sequence ID" value="CEK77453.1"/>
    <property type="molecule type" value="Transcribed_RNA"/>
</dbReference>
<accession>A0A0B7A9Z7</accession>
<dbReference type="EMBL" id="HACG01030586">
    <property type="protein sequence ID" value="CEK77451.1"/>
    <property type="molecule type" value="Transcribed_RNA"/>
</dbReference>
<comment type="function">
    <text evidence="1">PPIases accelerate the folding of proteins. It catalyzes the cis-trans isomerization of proline imidic peptide bonds in oligopeptides.</text>
</comment>
<dbReference type="InterPro" id="IPR002130">
    <property type="entry name" value="Cyclophilin-type_PPIase_dom"/>
</dbReference>
<dbReference type="EC" id="5.2.1.8" evidence="1"/>
<evidence type="ECO:0000256" key="1">
    <source>
        <dbReference type="RuleBase" id="RU363019"/>
    </source>
</evidence>
<protein>
    <recommendedName>
        <fullName evidence="1">Peptidyl-prolyl cis-trans isomerase</fullName>
        <shortName evidence="1">PPIase</shortName>
        <ecNumber evidence="1">5.2.1.8</ecNumber>
    </recommendedName>
</protein>
<dbReference type="EMBL" id="HACG01030587">
    <property type="protein sequence ID" value="CEK77452.1"/>
    <property type="molecule type" value="Transcribed_RNA"/>
</dbReference>
<comment type="catalytic activity">
    <reaction evidence="1">
        <text>[protein]-peptidylproline (omega=180) = [protein]-peptidylproline (omega=0)</text>
        <dbReference type="Rhea" id="RHEA:16237"/>
        <dbReference type="Rhea" id="RHEA-COMP:10747"/>
        <dbReference type="Rhea" id="RHEA-COMP:10748"/>
        <dbReference type="ChEBI" id="CHEBI:83833"/>
        <dbReference type="ChEBI" id="CHEBI:83834"/>
        <dbReference type="EC" id="5.2.1.8"/>
    </reaction>
</comment>
<dbReference type="PANTHER" id="PTHR11071">
    <property type="entry name" value="PEPTIDYL-PROLYL CIS-TRANS ISOMERASE"/>
    <property type="match status" value="1"/>
</dbReference>
<evidence type="ECO:0000259" key="2">
    <source>
        <dbReference type="PROSITE" id="PS50072"/>
    </source>
</evidence>
<comment type="similarity">
    <text evidence="1">Belongs to the cyclophilin-type PPIase family.</text>
</comment>
<dbReference type="GO" id="GO:0003755">
    <property type="term" value="F:peptidyl-prolyl cis-trans isomerase activity"/>
    <property type="evidence" value="ECO:0007669"/>
    <property type="project" value="UniProtKB-UniRule"/>
</dbReference>